<dbReference type="KEGG" id="palr:HGI30_11780"/>
<protein>
    <submittedName>
        <fullName evidence="2">Serine/threonine protein phosphatase</fullName>
    </submittedName>
</protein>
<reference evidence="2 3" key="1">
    <citation type="submission" date="2020-04" db="EMBL/GenBank/DDBJ databases">
        <title>Novel Paenibacillus strain UniB2 isolated from commercial digestive syrup.</title>
        <authorList>
            <person name="Thorat V."/>
            <person name="Kirdat K."/>
            <person name="Tiwarekar B."/>
            <person name="Yadav A."/>
        </authorList>
    </citation>
    <scope>NUCLEOTIDE SEQUENCE [LARGE SCALE GENOMIC DNA]</scope>
    <source>
        <strain evidence="2 3">UniB2</strain>
    </source>
</reference>
<organism evidence="2 3">
    <name type="scientific">Paenibacillus albicereus</name>
    <dbReference type="NCBI Taxonomy" id="2726185"/>
    <lineage>
        <taxon>Bacteria</taxon>
        <taxon>Bacillati</taxon>
        <taxon>Bacillota</taxon>
        <taxon>Bacilli</taxon>
        <taxon>Bacillales</taxon>
        <taxon>Paenibacillaceae</taxon>
        <taxon>Paenibacillus</taxon>
    </lineage>
</organism>
<dbReference type="AlphaFoldDB" id="A0A6H2GYH3"/>
<evidence type="ECO:0000259" key="1">
    <source>
        <dbReference type="Pfam" id="PF00149"/>
    </source>
</evidence>
<name>A0A6H2GYH3_9BACL</name>
<proteinExistence type="predicted"/>
<sequence>MGMGRTIAISDIHGCPDALRRLLGKVGYEPAADRLLLLGDYVGRGPDSKGALDALIRLKAEGGKSVVLLKGNHDHRFLELIKTGHPGLARSFLEHGGKAALSSYGGWPQEHSWTPGELDDALRLIRRRHPEHVRLLQGLELYAEDDLRIYAHAGLDPAWGKRWKKQPAPMFYTVREPFLRHPVAAGKTVVFGHTQTRKLQDGAGVWNAGDKLGIDGGCAYGYQLNALLLDPDGGWQEESVPANLGFESAGSCFIGRPPRV</sequence>
<dbReference type="InterPro" id="IPR004843">
    <property type="entry name" value="Calcineurin-like_PHP"/>
</dbReference>
<dbReference type="GO" id="GO:0005737">
    <property type="term" value="C:cytoplasm"/>
    <property type="evidence" value="ECO:0007669"/>
    <property type="project" value="TreeGrafter"/>
</dbReference>
<dbReference type="Gene3D" id="3.60.21.10">
    <property type="match status" value="1"/>
</dbReference>
<dbReference type="PANTHER" id="PTHR42850:SF4">
    <property type="entry name" value="ZINC-DEPENDENT ENDOPOLYPHOSPHATASE"/>
    <property type="match status" value="1"/>
</dbReference>
<keyword evidence="3" id="KW-1185">Reference proteome</keyword>
<dbReference type="EMBL" id="CP051428">
    <property type="protein sequence ID" value="QJC52168.1"/>
    <property type="molecule type" value="Genomic_DNA"/>
</dbReference>
<dbReference type="SUPFAM" id="SSF56300">
    <property type="entry name" value="Metallo-dependent phosphatases"/>
    <property type="match status" value="1"/>
</dbReference>
<dbReference type="RefSeq" id="WP_168907743.1">
    <property type="nucleotide sequence ID" value="NZ_CP051428.1"/>
</dbReference>
<dbReference type="InterPro" id="IPR050126">
    <property type="entry name" value="Ap4A_hydrolase"/>
</dbReference>
<dbReference type="InterPro" id="IPR029052">
    <property type="entry name" value="Metallo-depent_PP-like"/>
</dbReference>
<dbReference type="GO" id="GO:0008803">
    <property type="term" value="F:bis(5'-nucleosyl)-tetraphosphatase (symmetrical) activity"/>
    <property type="evidence" value="ECO:0007669"/>
    <property type="project" value="TreeGrafter"/>
</dbReference>
<accession>A0A6H2GYH3</accession>
<dbReference type="GO" id="GO:0110154">
    <property type="term" value="P:RNA decapping"/>
    <property type="evidence" value="ECO:0007669"/>
    <property type="project" value="TreeGrafter"/>
</dbReference>
<dbReference type="PRINTS" id="PR00114">
    <property type="entry name" value="STPHPHTASE"/>
</dbReference>
<dbReference type="GO" id="GO:0016791">
    <property type="term" value="F:phosphatase activity"/>
    <property type="evidence" value="ECO:0007669"/>
    <property type="project" value="TreeGrafter"/>
</dbReference>
<evidence type="ECO:0000313" key="2">
    <source>
        <dbReference type="EMBL" id="QJC52168.1"/>
    </source>
</evidence>
<dbReference type="Proteomes" id="UP000502136">
    <property type="component" value="Chromosome"/>
</dbReference>
<dbReference type="InterPro" id="IPR006186">
    <property type="entry name" value="Ser/Thr-sp_prot-phosphatase"/>
</dbReference>
<dbReference type="CDD" id="cd00144">
    <property type="entry name" value="MPP_PPP_family"/>
    <property type="match status" value="1"/>
</dbReference>
<evidence type="ECO:0000313" key="3">
    <source>
        <dbReference type="Proteomes" id="UP000502136"/>
    </source>
</evidence>
<feature type="domain" description="Calcineurin-like phosphoesterase" evidence="1">
    <location>
        <begin position="5"/>
        <end position="194"/>
    </location>
</feature>
<dbReference type="PANTHER" id="PTHR42850">
    <property type="entry name" value="METALLOPHOSPHOESTERASE"/>
    <property type="match status" value="1"/>
</dbReference>
<gene>
    <name evidence="2" type="ORF">HGI30_11780</name>
</gene>
<dbReference type="Pfam" id="PF00149">
    <property type="entry name" value="Metallophos"/>
    <property type="match status" value="1"/>
</dbReference>